<evidence type="ECO:0000256" key="8">
    <source>
        <dbReference type="ARBA" id="ARBA00022792"/>
    </source>
</evidence>
<proteinExistence type="inferred from homology"/>
<comment type="subcellular location">
    <subcellularLocation>
        <location evidence="3">Mitochondrion inner membrane</location>
        <topology evidence="3">Peripheral membrane protein</topology>
    </subcellularLocation>
    <subcellularLocation>
        <location evidence="2">Mitochondrion intermembrane space</location>
    </subcellularLocation>
</comment>
<evidence type="ECO:0000256" key="1">
    <source>
        <dbReference type="ARBA" id="ARBA00003195"/>
    </source>
</evidence>
<dbReference type="GO" id="GO:0005743">
    <property type="term" value="C:mitochondrial inner membrane"/>
    <property type="evidence" value="ECO:0007669"/>
    <property type="project" value="UniProtKB-SubCell"/>
</dbReference>
<feature type="region of interest" description="Disordered" evidence="13">
    <location>
        <begin position="527"/>
        <end position="579"/>
    </location>
</feature>
<keyword evidence="12" id="KW-1015">Disulfide bond</keyword>
<evidence type="ECO:0000256" key="9">
    <source>
        <dbReference type="ARBA" id="ARBA00022982"/>
    </source>
</evidence>
<evidence type="ECO:0000256" key="6">
    <source>
        <dbReference type="ARBA" id="ARBA00022448"/>
    </source>
</evidence>
<feature type="compositionally biased region" description="Polar residues" evidence="13">
    <location>
        <begin position="662"/>
        <end position="676"/>
    </location>
</feature>
<dbReference type="OrthoDB" id="268414at2759"/>
<dbReference type="PANTHER" id="PTHR20900">
    <property type="entry name" value="NADH:UBIQUINONE OXIDOREDUCTASE B18-LIKE SUBUNIT"/>
    <property type="match status" value="1"/>
</dbReference>
<dbReference type="GO" id="GO:0005758">
    <property type="term" value="C:mitochondrial intermembrane space"/>
    <property type="evidence" value="ECO:0007669"/>
    <property type="project" value="UniProtKB-SubCell"/>
</dbReference>
<dbReference type="AlphaFoldDB" id="A0A2A2J3B5"/>
<name>A0A2A2J3B5_9BILA</name>
<evidence type="ECO:0000256" key="3">
    <source>
        <dbReference type="ARBA" id="ARBA00004637"/>
    </source>
</evidence>
<reference evidence="14 15" key="1">
    <citation type="journal article" date="2017" name="Curr. Biol.">
        <title>Genome architecture and evolution of a unichromosomal asexual nematode.</title>
        <authorList>
            <person name="Fradin H."/>
            <person name="Zegar C."/>
            <person name="Gutwein M."/>
            <person name="Lucas J."/>
            <person name="Kovtun M."/>
            <person name="Corcoran D."/>
            <person name="Baugh L.R."/>
            <person name="Kiontke K."/>
            <person name="Gunsalus K."/>
            <person name="Fitch D.H."/>
            <person name="Piano F."/>
        </authorList>
    </citation>
    <scope>NUCLEOTIDE SEQUENCE [LARGE SCALE GENOMIC DNA]</scope>
    <source>
        <strain evidence="14">PF1309</strain>
    </source>
</reference>
<dbReference type="SUPFAM" id="SSF48371">
    <property type="entry name" value="ARM repeat"/>
    <property type="match status" value="1"/>
</dbReference>
<feature type="compositionally biased region" description="Low complexity" evidence="13">
    <location>
        <begin position="628"/>
        <end position="654"/>
    </location>
</feature>
<feature type="region of interest" description="Disordered" evidence="13">
    <location>
        <begin position="607"/>
        <end position="688"/>
    </location>
</feature>
<dbReference type="InterPro" id="IPR008698">
    <property type="entry name" value="NDUB7"/>
</dbReference>
<dbReference type="Pfam" id="PF05676">
    <property type="entry name" value="NDUF_B7"/>
    <property type="match status" value="1"/>
</dbReference>
<evidence type="ECO:0000313" key="14">
    <source>
        <dbReference type="EMBL" id="PAV56089.1"/>
    </source>
</evidence>
<gene>
    <name evidence="14" type="ORF">WR25_17584</name>
</gene>
<evidence type="ECO:0000256" key="5">
    <source>
        <dbReference type="ARBA" id="ARBA00018677"/>
    </source>
</evidence>
<comment type="similarity">
    <text evidence="4">Belongs to the complex I NDUFB7 subunit family.</text>
</comment>
<feature type="compositionally biased region" description="Basic and acidic residues" evidence="13">
    <location>
        <begin position="540"/>
        <end position="553"/>
    </location>
</feature>
<feature type="compositionally biased region" description="Polar residues" evidence="13">
    <location>
        <begin position="1"/>
        <end position="11"/>
    </location>
</feature>
<organism evidence="14 15">
    <name type="scientific">Diploscapter pachys</name>
    <dbReference type="NCBI Taxonomy" id="2018661"/>
    <lineage>
        <taxon>Eukaryota</taxon>
        <taxon>Metazoa</taxon>
        <taxon>Ecdysozoa</taxon>
        <taxon>Nematoda</taxon>
        <taxon>Chromadorea</taxon>
        <taxon>Rhabditida</taxon>
        <taxon>Rhabditina</taxon>
        <taxon>Rhabditomorpha</taxon>
        <taxon>Rhabditoidea</taxon>
        <taxon>Rhabditidae</taxon>
        <taxon>Diploscapter</taxon>
    </lineage>
</organism>
<evidence type="ECO:0000256" key="13">
    <source>
        <dbReference type="SAM" id="MobiDB-lite"/>
    </source>
</evidence>
<keyword evidence="8" id="KW-0999">Mitochondrion inner membrane</keyword>
<evidence type="ECO:0000256" key="12">
    <source>
        <dbReference type="ARBA" id="ARBA00023157"/>
    </source>
</evidence>
<sequence>MGTKLSVSLESTDPHIAPRTDRPPTFDPQVGFARPRKPREMQASWEDMERWRLSMGQRDYCAHKLIPLMKCQQSYVPFSGWACADERSAWDRCEYEDYIMRVKKMETFGAVVENYERHLKNNDTNLEVGQQLKSFVTNLRSSKPELADVHWIYVTKYVKKYNRCLRENASSVGALLKLASERCTLASAIFTRQLLVSDARINTLFAALFDKIASQTAHAALQNHDLDMKNVYLDLYALTYGCNEMKSLLKTLAYFIKGNFTAIGKDTEVIKFDPQLIIDRSTEITNLLIETVSRCVELDQTGHRLIRSDVFPHLHSGLTNSATLSASLQLLRALVNKANLFILPSIKSLMQVLLSMLPSCENDDVFWTLEFVSLKLGASSTLYRAIDVILQAAKNQNFSLASCALLASVIRTASGLSETQQLENVCSEICSRCLADPDYEGFHRLLVALLSQTNEHLQIPINVARTVVERCHSDESSVLYELKALTSVMCRPKLMDFASPTIFRKRRARQQQIEDDLEILLDQETETIGSTGGAEEIQQEQEKMQTEEPEQRPESSAAYETKVQEQDRQSPIRKRQRHISGDDDEILILDSPKRAAAGFVNLTEAIGSNLPNSKKTPRKAASEVVVMPPSNSSNRSNSWKSSSKSPTSKIPASPQVKLQKPAENQQNQHPQTQKSHPTADEIVDLLEL</sequence>
<feature type="compositionally biased region" description="Basic and acidic residues" evidence="13">
    <location>
        <begin position="12"/>
        <end position="24"/>
    </location>
</feature>
<dbReference type="Proteomes" id="UP000218231">
    <property type="component" value="Unassembled WGS sequence"/>
</dbReference>
<comment type="caution">
    <text evidence="14">The sequence shown here is derived from an EMBL/GenBank/DDBJ whole genome shotgun (WGS) entry which is preliminary data.</text>
</comment>
<keyword evidence="15" id="KW-1185">Reference proteome</keyword>
<dbReference type="InterPro" id="IPR016024">
    <property type="entry name" value="ARM-type_fold"/>
</dbReference>
<accession>A0A2A2J3B5</accession>
<evidence type="ECO:0000256" key="10">
    <source>
        <dbReference type="ARBA" id="ARBA00023128"/>
    </source>
</evidence>
<keyword evidence="6" id="KW-0813">Transport</keyword>
<evidence type="ECO:0000256" key="2">
    <source>
        <dbReference type="ARBA" id="ARBA00004569"/>
    </source>
</evidence>
<comment type="function">
    <text evidence="1">Accessory subunit of the mitochondrial membrane respiratory chain NADH dehydrogenase (Complex I), that is believed not to be involved in catalysis. Complex I functions in the transfer of electrons from NADH to the respiratory chain. The immediate electron acceptor for the enzyme is believed to be ubiquinone.</text>
</comment>
<evidence type="ECO:0000256" key="11">
    <source>
        <dbReference type="ARBA" id="ARBA00023136"/>
    </source>
</evidence>
<dbReference type="PANTHER" id="PTHR20900:SF0">
    <property type="entry name" value="NADH DEHYDROGENASE [UBIQUINONE] 1 BETA SUBCOMPLEX SUBUNIT 7"/>
    <property type="match status" value="1"/>
</dbReference>
<keyword evidence="11" id="KW-0472">Membrane</keyword>
<evidence type="ECO:0000313" key="15">
    <source>
        <dbReference type="Proteomes" id="UP000218231"/>
    </source>
</evidence>
<keyword evidence="7" id="KW-0679">Respiratory chain</keyword>
<evidence type="ECO:0000256" key="7">
    <source>
        <dbReference type="ARBA" id="ARBA00022660"/>
    </source>
</evidence>
<feature type="region of interest" description="Disordered" evidence="13">
    <location>
        <begin position="1"/>
        <end position="27"/>
    </location>
</feature>
<dbReference type="STRING" id="2018661.A0A2A2J3B5"/>
<dbReference type="EMBL" id="LIAE01010721">
    <property type="protein sequence ID" value="PAV56089.1"/>
    <property type="molecule type" value="Genomic_DNA"/>
</dbReference>
<keyword evidence="10" id="KW-0496">Mitochondrion</keyword>
<protein>
    <recommendedName>
        <fullName evidence="5">NADH dehydrogenase [ubiquinone] 1 beta subcomplex subunit 7</fullName>
    </recommendedName>
</protein>
<keyword evidence="9" id="KW-0249">Electron transport</keyword>
<evidence type="ECO:0000256" key="4">
    <source>
        <dbReference type="ARBA" id="ARBA00008006"/>
    </source>
</evidence>